<keyword evidence="2" id="KW-1185">Reference proteome</keyword>
<proteinExistence type="predicted"/>
<keyword evidence="1" id="KW-0378">Hydrolase</keyword>
<accession>A0A2U1CM98</accession>
<dbReference type="RefSeq" id="WP_116518131.1">
    <property type="nucleotide sequence ID" value="NZ_JACCEX010000002.1"/>
</dbReference>
<evidence type="ECO:0000313" key="2">
    <source>
        <dbReference type="Proteomes" id="UP000246145"/>
    </source>
</evidence>
<dbReference type="CDD" id="cd10453">
    <property type="entry name" value="GIY-YIG_RE_Cfr42I"/>
    <property type="match status" value="1"/>
</dbReference>
<name>A0A2U1CM98_9BURK</name>
<evidence type="ECO:0000313" key="1">
    <source>
        <dbReference type="EMBL" id="PVY62139.1"/>
    </source>
</evidence>
<organism evidence="1 2">
    <name type="scientific">Pusillimonas noertemannii</name>
    <dbReference type="NCBI Taxonomy" id="305977"/>
    <lineage>
        <taxon>Bacteria</taxon>
        <taxon>Pseudomonadati</taxon>
        <taxon>Pseudomonadota</taxon>
        <taxon>Betaproteobacteria</taxon>
        <taxon>Burkholderiales</taxon>
        <taxon>Alcaligenaceae</taxon>
        <taxon>Pusillimonas</taxon>
    </lineage>
</organism>
<dbReference type="Pfam" id="PF09517">
    <property type="entry name" value="RE_Eco29kI"/>
    <property type="match status" value="1"/>
</dbReference>
<dbReference type="InterPro" id="IPR018575">
    <property type="entry name" value="Restrct_endonuc_II_Eco29kI"/>
</dbReference>
<dbReference type="OrthoDB" id="4187639at2"/>
<sequence>MTAKVIPFNPLDKKNLGASVAEALLTKEIHPLGEVASFEGAGIYAIYYTGDFEAYQPLARLNQNDKFLWPIYVGKAVPAGARMGAGLELAAGKVLHKRLKEHADSVKAAENLDIKDFHCRFLVVDDIWIPLGESLIIARFTPVWNSLIDGFGNHNPGKGRHAGMRPRWDVLHPGRSWAMNLAERPETQAQIGQDAATYLRTPPACLSGQFIEAEGA</sequence>
<dbReference type="AlphaFoldDB" id="A0A2U1CM98"/>
<comment type="caution">
    <text evidence="1">The sequence shown here is derived from an EMBL/GenBank/DDBJ whole genome shotgun (WGS) entry which is preliminary data.</text>
</comment>
<gene>
    <name evidence="1" type="ORF">C7440_1631</name>
</gene>
<keyword evidence="1" id="KW-0540">Nuclease</keyword>
<dbReference type="Proteomes" id="UP000246145">
    <property type="component" value="Unassembled WGS sequence"/>
</dbReference>
<reference evidence="1 2" key="1">
    <citation type="submission" date="2018-04" db="EMBL/GenBank/DDBJ databases">
        <title>Genomic Encyclopedia of Type Strains, Phase IV (KMG-IV): sequencing the most valuable type-strain genomes for metagenomic binning, comparative biology and taxonomic classification.</title>
        <authorList>
            <person name="Goeker M."/>
        </authorList>
    </citation>
    <scope>NUCLEOTIDE SEQUENCE [LARGE SCALE GENOMIC DNA]</scope>
    <source>
        <strain evidence="1 2">DSM 10065</strain>
    </source>
</reference>
<dbReference type="GO" id="GO:0004519">
    <property type="term" value="F:endonuclease activity"/>
    <property type="evidence" value="ECO:0007669"/>
    <property type="project" value="UniProtKB-KW"/>
</dbReference>
<keyword evidence="1" id="KW-0255">Endonuclease</keyword>
<dbReference type="EMBL" id="QEKO01000002">
    <property type="protein sequence ID" value="PVY62139.1"/>
    <property type="molecule type" value="Genomic_DNA"/>
</dbReference>
<protein>
    <submittedName>
        <fullName evidence="1">Eco29kI restriction endonuclease</fullName>
    </submittedName>
</protein>